<accession>A0A067S6U9</accession>
<protein>
    <submittedName>
        <fullName evidence="1">Uncharacterized protein</fullName>
    </submittedName>
</protein>
<keyword evidence="2" id="KW-1185">Reference proteome</keyword>
<dbReference type="AlphaFoldDB" id="A0A067S6U9"/>
<dbReference type="HOGENOM" id="CLU_1496461_0_0_1"/>
<dbReference type="OrthoDB" id="3064439at2759"/>
<name>A0A067S6U9_GALM3</name>
<dbReference type="Proteomes" id="UP000027222">
    <property type="component" value="Unassembled WGS sequence"/>
</dbReference>
<evidence type="ECO:0000313" key="1">
    <source>
        <dbReference type="EMBL" id="KDR65622.1"/>
    </source>
</evidence>
<sequence>MTYPGPRRAWRDVRSLLDNLNITGFGSGLTPFQLANHLVALKIVDPPSVIDVADWIHKHPKLGAFRGLEDLGFSVSKKNLMSVRGAFTCIYRFFDEHLTERDKSLLFFGSIFTEHVLCKIPRWKTRLADEDAKGRLQELAAKEIEKNYLWTPGGNIFCNKAFPVPLIIPPAWLKQTIGLVSVSTSPMDRDPRLL</sequence>
<reference evidence="2" key="1">
    <citation type="journal article" date="2014" name="Proc. Natl. Acad. Sci. U.S.A.">
        <title>Extensive sampling of basidiomycete genomes demonstrates inadequacy of the white-rot/brown-rot paradigm for wood decay fungi.</title>
        <authorList>
            <person name="Riley R."/>
            <person name="Salamov A.A."/>
            <person name="Brown D.W."/>
            <person name="Nagy L.G."/>
            <person name="Floudas D."/>
            <person name="Held B.W."/>
            <person name="Levasseur A."/>
            <person name="Lombard V."/>
            <person name="Morin E."/>
            <person name="Otillar R."/>
            <person name="Lindquist E.A."/>
            <person name="Sun H."/>
            <person name="LaButti K.M."/>
            <person name="Schmutz J."/>
            <person name="Jabbour D."/>
            <person name="Luo H."/>
            <person name="Baker S.E."/>
            <person name="Pisabarro A.G."/>
            <person name="Walton J.D."/>
            <person name="Blanchette R.A."/>
            <person name="Henrissat B."/>
            <person name="Martin F."/>
            <person name="Cullen D."/>
            <person name="Hibbett D.S."/>
            <person name="Grigoriev I.V."/>
        </authorList>
    </citation>
    <scope>NUCLEOTIDE SEQUENCE [LARGE SCALE GENOMIC DNA]</scope>
    <source>
        <strain evidence="2">CBS 339.88</strain>
    </source>
</reference>
<dbReference type="EMBL" id="KL142438">
    <property type="protein sequence ID" value="KDR65622.1"/>
    <property type="molecule type" value="Genomic_DNA"/>
</dbReference>
<evidence type="ECO:0000313" key="2">
    <source>
        <dbReference type="Proteomes" id="UP000027222"/>
    </source>
</evidence>
<proteinExistence type="predicted"/>
<gene>
    <name evidence="1" type="ORF">GALMADRAFT_81650</name>
</gene>
<organism evidence="1 2">
    <name type="scientific">Galerina marginata (strain CBS 339.88)</name>
    <dbReference type="NCBI Taxonomy" id="685588"/>
    <lineage>
        <taxon>Eukaryota</taxon>
        <taxon>Fungi</taxon>
        <taxon>Dikarya</taxon>
        <taxon>Basidiomycota</taxon>
        <taxon>Agaricomycotina</taxon>
        <taxon>Agaricomycetes</taxon>
        <taxon>Agaricomycetidae</taxon>
        <taxon>Agaricales</taxon>
        <taxon>Agaricineae</taxon>
        <taxon>Strophariaceae</taxon>
        <taxon>Galerina</taxon>
    </lineage>
</organism>